<evidence type="ECO:0000313" key="1">
    <source>
        <dbReference type="EMBL" id="VAW62064.1"/>
    </source>
</evidence>
<accession>A0A3B0Y0P1</accession>
<proteinExistence type="predicted"/>
<organism evidence="1">
    <name type="scientific">hydrothermal vent metagenome</name>
    <dbReference type="NCBI Taxonomy" id="652676"/>
    <lineage>
        <taxon>unclassified sequences</taxon>
        <taxon>metagenomes</taxon>
        <taxon>ecological metagenomes</taxon>
    </lineage>
</organism>
<name>A0A3B0Y0P1_9ZZZZ</name>
<dbReference type="EMBL" id="UOFJ01000061">
    <property type="protein sequence ID" value="VAW62064.1"/>
    <property type="molecule type" value="Genomic_DNA"/>
</dbReference>
<protein>
    <submittedName>
        <fullName evidence="1">Uncharacterized protein</fullName>
    </submittedName>
</protein>
<gene>
    <name evidence="1" type="ORF">MNBD_GAMMA10-2961</name>
</gene>
<sequence>MAPADISSFSALEMNILKTKGLDNEQVKHLEEQGICCKADFETVGDAATLAAVAGISVEVGDAIMSWATGKTAVAAPTSRAAPADLHNIVVQSHDAVYCAHCEEKQPKDYKVGDLCIKCGKQAEPVNTCHWCHSQGPGKFCRGCGAEFAPVAELDLALLLKREGIAKDEISAKLKLMDDSDKQRLWDRVRKT</sequence>
<dbReference type="AlphaFoldDB" id="A0A3B0Y0P1"/>
<reference evidence="1" key="1">
    <citation type="submission" date="2018-06" db="EMBL/GenBank/DDBJ databases">
        <authorList>
            <person name="Zhirakovskaya E."/>
        </authorList>
    </citation>
    <scope>NUCLEOTIDE SEQUENCE</scope>
</reference>